<feature type="compositionally biased region" description="Polar residues" evidence="1">
    <location>
        <begin position="91"/>
        <end position="100"/>
    </location>
</feature>
<protein>
    <submittedName>
        <fullName evidence="3">Uncharacterized protein</fullName>
    </submittedName>
</protein>
<reference evidence="3" key="1">
    <citation type="submission" date="2021-02" db="EMBL/GenBank/DDBJ databases">
        <authorList>
            <person name="Palmer J.M."/>
        </authorList>
    </citation>
    <scope>NUCLEOTIDE SEQUENCE</scope>
    <source>
        <strain evidence="3">SCRP734</strain>
    </source>
</reference>
<keyword evidence="2" id="KW-0732">Signal</keyword>
<keyword evidence="4" id="KW-1185">Reference proteome</keyword>
<feature type="compositionally biased region" description="Gly residues" evidence="1">
    <location>
        <begin position="103"/>
        <end position="115"/>
    </location>
</feature>
<feature type="region of interest" description="Disordered" evidence="1">
    <location>
        <begin position="89"/>
        <end position="117"/>
    </location>
</feature>
<dbReference type="EMBL" id="JAGDFM010000192">
    <property type="protein sequence ID" value="KAG7382941.1"/>
    <property type="molecule type" value="Genomic_DNA"/>
</dbReference>
<proteinExistence type="predicted"/>
<gene>
    <name evidence="3" type="ORF">PHYPSEUDO_004237</name>
</gene>
<dbReference type="Proteomes" id="UP000694044">
    <property type="component" value="Unassembled WGS sequence"/>
</dbReference>
<evidence type="ECO:0000256" key="2">
    <source>
        <dbReference type="SAM" id="SignalP"/>
    </source>
</evidence>
<organism evidence="3 4">
    <name type="scientific">Phytophthora pseudosyringae</name>
    <dbReference type="NCBI Taxonomy" id="221518"/>
    <lineage>
        <taxon>Eukaryota</taxon>
        <taxon>Sar</taxon>
        <taxon>Stramenopiles</taxon>
        <taxon>Oomycota</taxon>
        <taxon>Peronosporomycetes</taxon>
        <taxon>Peronosporales</taxon>
        <taxon>Peronosporaceae</taxon>
        <taxon>Phytophthora</taxon>
    </lineage>
</organism>
<evidence type="ECO:0000256" key="1">
    <source>
        <dbReference type="SAM" id="MobiDB-lite"/>
    </source>
</evidence>
<dbReference type="AlphaFoldDB" id="A0A8T1VP68"/>
<comment type="caution">
    <text evidence="3">The sequence shown here is derived from an EMBL/GenBank/DDBJ whole genome shotgun (WGS) entry which is preliminary data.</text>
</comment>
<name>A0A8T1VP68_9STRA</name>
<evidence type="ECO:0000313" key="3">
    <source>
        <dbReference type="EMBL" id="KAG7382941.1"/>
    </source>
</evidence>
<accession>A0A8T1VP68</accession>
<evidence type="ECO:0000313" key="4">
    <source>
        <dbReference type="Proteomes" id="UP000694044"/>
    </source>
</evidence>
<sequence>MNSLVKLFCCLGSTAALAVSATKQPTSPTASGDVKTTSFPFRCQLAAFGAYLPEEGASGEVVLAPDRVVHDRDVGGLGVVSVYGGEGVTRGSENPQSSITGFGSDGGADGGGERGGQAAMVSMSALDEFHEWRGSSTVWLGSGKWKFVGIERETM</sequence>
<feature type="chain" id="PRO_5035783340" evidence="2">
    <location>
        <begin position="19"/>
        <end position="155"/>
    </location>
</feature>
<feature type="signal peptide" evidence="2">
    <location>
        <begin position="1"/>
        <end position="18"/>
    </location>
</feature>